<evidence type="ECO:0000256" key="1">
    <source>
        <dbReference type="SAM" id="SignalP"/>
    </source>
</evidence>
<feature type="chain" id="PRO_5046305805" evidence="1">
    <location>
        <begin position="21"/>
        <end position="86"/>
    </location>
</feature>
<name>A0ABR0SQ59_9HYPO</name>
<keyword evidence="1" id="KW-0732">Signal</keyword>
<evidence type="ECO:0000313" key="3">
    <source>
        <dbReference type="Proteomes" id="UP001338125"/>
    </source>
</evidence>
<feature type="signal peptide" evidence="1">
    <location>
        <begin position="1"/>
        <end position="20"/>
    </location>
</feature>
<accession>A0ABR0SQ59</accession>
<proteinExistence type="predicted"/>
<gene>
    <name evidence="2" type="ORF">PT974_07477</name>
</gene>
<evidence type="ECO:0000313" key="2">
    <source>
        <dbReference type="EMBL" id="KAK5994037.1"/>
    </source>
</evidence>
<keyword evidence="3" id="KW-1185">Reference proteome</keyword>
<dbReference type="EMBL" id="JAVFKD010000012">
    <property type="protein sequence ID" value="KAK5994037.1"/>
    <property type="molecule type" value="Genomic_DNA"/>
</dbReference>
<comment type="caution">
    <text evidence="2">The sequence shown here is derived from an EMBL/GenBank/DDBJ whole genome shotgun (WGS) entry which is preliminary data.</text>
</comment>
<dbReference type="Proteomes" id="UP001338125">
    <property type="component" value="Unassembled WGS sequence"/>
</dbReference>
<protein>
    <submittedName>
        <fullName evidence="2">Uncharacterized protein</fullName>
    </submittedName>
</protein>
<organism evidence="2 3">
    <name type="scientific">Cladobotryum mycophilum</name>
    <dbReference type="NCBI Taxonomy" id="491253"/>
    <lineage>
        <taxon>Eukaryota</taxon>
        <taxon>Fungi</taxon>
        <taxon>Dikarya</taxon>
        <taxon>Ascomycota</taxon>
        <taxon>Pezizomycotina</taxon>
        <taxon>Sordariomycetes</taxon>
        <taxon>Hypocreomycetidae</taxon>
        <taxon>Hypocreales</taxon>
        <taxon>Hypocreaceae</taxon>
        <taxon>Cladobotryum</taxon>
    </lineage>
</organism>
<reference evidence="2 3" key="1">
    <citation type="submission" date="2024-01" db="EMBL/GenBank/DDBJ databases">
        <title>Complete genome of Cladobotryum mycophilum ATHUM6906.</title>
        <authorList>
            <person name="Christinaki A.C."/>
            <person name="Myridakis A.I."/>
            <person name="Kouvelis V.N."/>
        </authorList>
    </citation>
    <scope>NUCLEOTIDE SEQUENCE [LARGE SCALE GENOMIC DNA]</scope>
    <source>
        <strain evidence="2 3">ATHUM6906</strain>
    </source>
</reference>
<sequence length="86" mass="9325">MKPLNFLTIAITATLPLAEACKCKNPSGSPDSYVTKECCRILKGQFTNGDNCDAHSISNKLKDFKYCCGVVANDAAWKSDCKCPNC</sequence>